<feature type="domain" description="DUF1468" evidence="2">
    <location>
        <begin position="15"/>
        <end position="155"/>
    </location>
</feature>
<comment type="caution">
    <text evidence="3">The sequence shown here is derived from an EMBL/GenBank/DDBJ whole genome shotgun (WGS) entry which is preliminary data.</text>
</comment>
<accession>A0A3S4FEM8</accession>
<dbReference type="Proteomes" id="UP000289200">
    <property type="component" value="Unassembled WGS sequence"/>
</dbReference>
<dbReference type="RefSeq" id="WP_129610874.1">
    <property type="nucleotide sequence ID" value="NZ_UWOC01000181.1"/>
</dbReference>
<evidence type="ECO:0000313" key="4">
    <source>
        <dbReference type="Proteomes" id="UP000289200"/>
    </source>
</evidence>
<protein>
    <recommendedName>
        <fullName evidence="2">DUF1468 domain-containing protein</fullName>
    </recommendedName>
</protein>
<reference evidence="4" key="1">
    <citation type="submission" date="2018-10" db="EMBL/GenBank/DDBJ databases">
        <authorList>
            <person name="Peiro R."/>
            <person name="Begona"/>
            <person name="Cbmso G."/>
            <person name="Lopez M."/>
            <person name="Gonzalez S."/>
            <person name="Sacristan E."/>
            <person name="Castillo E."/>
        </authorList>
    </citation>
    <scope>NUCLEOTIDE SEQUENCE [LARGE SCALE GENOMIC DNA]</scope>
</reference>
<feature type="transmembrane region" description="Helical" evidence="1">
    <location>
        <begin position="43"/>
        <end position="66"/>
    </location>
</feature>
<keyword evidence="4" id="KW-1185">Reference proteome</keyword>
<dbReference type="AlphaFoldDB" id="A0A3S4FEM8"/>
<feature type="transmembrane region" description="Helical" evidence="1">
    <location>
        <begin position="12"/>
        <end position="31"/>
    </location>
</feature>
<organism evidence="3 4">
    <name type="scientific">Rhodoplanes serenus</name>
    <dbReference type="NCBI Taxonomy" id="200615"/>
    <lineage>
        <taxon>Bacteria</taxon>
        <taxon>Pseudomonadati</taxon>
        <taxon>Pseudomonadota</taxon>
        <taxon>Alphaproteobacteria</taxon>
        <taxon>Hyphomicrobiales</taxon>
        <taxon>Nitrobacteraceae</taxon>
        <taxon>Rhodoplanes</taxon>
    </lineage>
</organism>
<dbReference type="InterPro" id="IPR009936">
    <property type="entry name" value="DUF1468"/>
</dbReference>
<dbReference type="OrthoDB" id="7347328at2"/>
<evidence type="ECO:0000256" key="1">
    <source>
        <dbReference type="SAM" id="Phobius"/>
    </source>
</evidence>
<gene>
    <name evidence="3" type="ORF">RHODGE_RHODGE_04021</name>
</gene>
<keyword evidence="1" id="KW-1133">Transmembrane helix</keyword>
<keyword evidence="1" id="KW-0472">Membrane</keyword>
<name>A0A3S4FEM8_9BRAD</name>
<dbReference type="EMBL" id="UWOC01000181">
    <property type="protein sequence ID" value="VCU10425.1"/>
    <property type="molecule type" value="Genomic_DNA"/>
</dbReference>
<evidence type="ECO:0000313" key="3">
    <source>
        <dbReference type="EMBL" id="VCU10425.1"/>
    </source>
</evidence>
<sequence>MTGTVRTRDLLTGSLLLVVALVWIGLILTTIPDAEGMPSSARTFPLASGIGLAVLSAIVIAGALFGNTAGADQKRAGPGLDALEWRGIAATFGFLVGYIALLWAVGFILATVVALAAYLFLMLGKRSPALLIGYPVGFALAVWLILGKLLAVYLPRGVLFNLF</sequence>
<dbReference type="Pfam" id="PF07331">
    <property type="entry name" value="TctB"/>
    <property type="match status" value="1"/>
</dbReference>
<keyword evidence="1" id="KW-0812">Transmembrane</keyword>
<proteinExistence type="predicted"/>
<feature type="transmembrane region" description="Helical" evidence="1">
    <location>
        <begin position="132"/>
        <end position="154"/>
    </location>
</feature>
<evidence type="ECO:0000259" key="2">
    <source>
        <dbReference type="Pfam" id="PF07331"/>
    </source>
</evidence>
<feature type="transmembrane region" description="Helical" evidence="1">
    <location>
        <begin position="87"/>
        <end position="120"/>
    </location>
</feature>